<name>A0A8D8YEF2_9HEMI</name>
<reference evidence="2" key="1">
    <citation type="submission" date="2021-05" db="EMBL/GenBank/DDBJ databases">
        <authorList>
            <person name="Alioto T."/>
            <person name="Alioto T."/>
            <person name="Gomez Garrido J."/>
        </authorList>
    </citation>
    <scope>NUCLEOTIDE SEQUENCE</scope>
</reference>
<dbReference type="EMBL" id="HBUF01373245">
    <property type="protein sequence ID" value="CAG6727128.1"/>
    <property type="molecule type" value="Transcribed_RNA"/>
</dbReference>
<keyword evidence="1" id="KW-0812">Transmembrane</keyword>
<keyword evidence="1" id="KW-1133">Transmembrane helix</keyword>
<organism evidence="2">
    <name type="scientific">Cacopsylla melanoneura</name>
    <dbReference type="NCBI Taxonomy" id="428564"/>
    <lineage>
        <taxon>Eukaryota</taxon>
        <taxon>Metazoa</taxon>
        <taxon>Ecdysozoa</taxon>
        <taxon>Arthropoda</taxon>
        <taxon>Hexapoda</taxon>
        <taxon>Insecta</taxon>
        <taxon>Pterygota</taxon>
        <taxon>Neoptera</taxon>
        <taxon>Paraneoptera</taxon>
        <taxon>Hemiptera</taxon>
        <taxon>Sternorrhyncha</taxon>
        <taxon>Psylloidea</taxon>
        <taxon>Psyllidae</taxon>
        <taxon>Psyllinae</taxon>
        <taxon>Cacopsylla</taxon>
    </lineage>
</organism>
<feature type="transmembrane region" description="Helical" evidence="1">
    <location>
        <begin position="78"/>
        <end position="105"/>
    </location>
</feature>
<sequence length="120" mass="13684">MCAYCTHSGRDAYCTHPSGVGHIGPTLVDVEHYGPTLWMSAYWTRPSGVGTYSTHSDRDGTYWTHPSRYMKNAPKYKIHLIISINFNHIFPILVILSTPVAQYFFSSDFNVQSYSLYNIL</sequence>
<accession>A0A8D8YEF2</accession>
<evidence type="ECO:0000313" key="2">
    <source>
        <dbReference type="EMBL" id="CAG6727128.1"/>
    </source>
</evidence>
<evidence type="ECO:0000256" key="1">
    <source>
        <dbReference type="SAM" id="Phobius"/>
    </source>
</evidence>
<protein>
    <submittedName>
        <fullName evidence="2">Uncharacterized protein</fullName>
    </submittedName>
</protein>
<dbReference type="AlphaFoldDB" id="A0A8D8YEF2"/>
<proteinExistence type="predicted"/>
<keyword evidence="1" id="KW-0472">Membrane</keyword>